<organism evidence="2 3">
    <name type="scientific">Plectosphaerella cucumerina</name>
    <dbReference type="NCBI Taxonomy" id="40658"/>
    <lineage>
        <taxon>Eukaryota</taxon>
        <taxon>Fungi</taxon>
        <taxon>Dikarya</taxon>
        <taxon>Ascomycota</taxon>
        <taxon>Pezizomycotina</taxon>
        <taxon>Sordariomycetes</taxon>
        <taxon>Hypocreomycetidae</taxon>
        <taxon>Glomerellales</taxon>
        <taxon>Plectosphaerellaceae</taxon>
        <taxon>Plectosphaerella</taxon>
    </lineage>
</organism>
<feature type="region of interest" description="Disordered" evidence="1">
    <location>
        <begin position="1"/>
        <end position="27"/>
    </location>
</feature>
<protein>
    <submittedName>
        <fullName evidence="2">Uncharacterized protein</fullName>
    </submittedName>
</protein>
<dbReference type="OrthoDB" id="6513042at2759"/>
<evidence type="ECO:0000313" key="3">
    <source>
        <dbReference type="Proteomes" id="UP000813385"/>
    </source>
</evidence>
<name>A0A8K0TKD6_9PEZI</name>
<gene>
    <name evidence="2" type="ORF">B0T11DRAFT_326593</name>
</gene>
<sequence>MASISSDTAAKLPPHAATPSPAADNDAPASVKFDTVNADCALFIDKSPVLAGNAFTTPHSTPLRLRYMIQNVENAPSALGFRIEAPFGDNQLDNDDLGHGVSHSYSKRTLRVVQSSEYVIKALFPPGQYKMAINSDNEPEHLAICPPGKKLVSITVRLHEGVRCAIVGYGIPYANTKDKALEAMINDNAPLPCGLSILDIFARRTEFTFAVQTQNTSPIKRSEHQHPVFTYPYGNDHSWDENKFRRLLDETKSDKPFTANLSYRDNNSFVAVNVQFNVQDSFWLDAAAREIAAARWPAYFVDTGKDGMPCMVVQMAKDLRLRVEAAWRRLTKNASLQVLVQKQTVSDGKGEDLQLECKIIEHVKLYKPMQGHEVQNHELVLMAKLPNDTPTWFKPKFFGTRAEADGEYKVDTAH</sequence>
<keyword evidence="3" id="KW-1185">Reference proteome</keyword>
<evidence type="ECO:0000313" key="2">
    <source>
        <dbReference type="EMBL" id="KAH7368406.1"/>
    </source>
</evidence>
<feature type="compositionally biased region" description="Low complexity" evidence="1">
    <location>
        <begin position="17"/>
        <end position="27"/>
    </location>
</feature>
<reference evidence="2" key="1">
    <citation type="journal article" date="2021" name="Nat. Commun.">
        <title>Genetic determinants of endophytism in the Arabidopsis root mycobiome.</title>
        <authorList>
            <person name="Mesny F."/>
            <person name="Miyauchi S."/>
            <person name="Thiergart T."/>
            <person name="Pickel B."/>
            <person name="Atanasova L."/>
            <person name="Karlsson M."/>
            <person name="Huettel B."/>
            <person name="Barry K.W."/>
            <person name="Haridas S."/>
            <person name="Chen C."/>
            <person name="Bauer D."/>
            <person name="Andreopoulos W."/>
            <person name="Pangilinan J."/>
            <person name="LaButti K."/>
            <person name="Riley R."/>
            <person name="Lipzen A."/>
            <person name="Clum A."/>
            <person name="Drula E."/>
            <person name="Henrissat B."/>
            <person name="Kohler A."/>
            <person name="Grigoriev I.V."/>
            <person name="Martin F.M."/>
            <person name="Hacquard S."/>
        </authorList>
    </citation>
    <scope>NUCLEOTIDE SEQUENCE</scope>
    <source>
        <strain evidence="2">MPI-CAGE-AT-0016</strain>
    </source>
</reference>
<dbReference type="AlphaFoldDB" id="A0A8K0TKD6"/>
<dbReference type="EMBL" id="JAGPXD010000002">
    <property type="protein sequence ID" value="KAH7368406.1"/>
    <property type="molecule type" value="Genomic_DNA"/>
</dbReference>
<proteinExistence type="predicted"/>
<accession>A0A8K0TKD6</accession>
<dbReference type="Proteomes" id="UP000813385">
    <property type="component" value="Unassembled WGS sequence"/>
</dbReference>
<evidence type="ECO:0000256" key="1">
    <source>
        <dbReference type="SAM" id="MobiDB-lite"/>
    </source>
</evidence>
<comment type="caution">
    <text evidence="2">The sequence shown here is derived from an EMBL/GenBank/DDBJ whole genome shotgun (WGS) entry which is preliminary data.</text>
</comment>